<dbReference type="EMBL" id="CYRY02009969">
    <property type="protein sequence ID" value="VCW78145.1"/>
    <property type="molecule type" value="Genomic_DNA"/>
</dbReference>
<evidence type="ECO:0000313" key="2">
    <source>
        <dbReference type="EMBL" id="VCW78145.1"/>
    </source>
</evidence>
<accession>A0A9X9LP54</accession>
<organism evidence="2 3">
    <name type="scientific">Gulo gulo</name>
    <name type="common">Wolverine</name>
    <name type="synonym">Gluton</name>
    <dbReference type="NCBI Taxonomy" id="48420"/>
    <lineage>
        <taxon>Eukaryota</taxon>
        <taxon>Metazoa</taxon>
        <taxon>Chordata</taxon>
        <taxon>Craniata</taxon>
        <taxon>Vertebrata</taxon>
        <taxon>Euteleostomi</taxon>
        <taxon>Mammalia</taxon>
        <taxon>Eutheria</taxon>
        <taxon>Laurasiatheria</taxon>
        <taxon>Carnivora</taxon>
        <taxon>Caniformia</taxon>
        <taxon>Musteloidea</taxon>
        <taxon>Mustelidae</taxon>
        <taxon>Guloninae</taxon>
        <taxon>Gulo</taxon>
    </lineage>
</organism>
<gene>
    <name evidence="2" type="ORF">BN2614_LOCUS1</name>
</gene>
<sequence length="71" mass="7894">PSLRNRSRCAGFRLEVPASPHLTTLLHSSSTRPEVWKSASESVTQLVPGRQHSEKTAGPWGRVAHPCQHER</sequence>
<reference evidence="2 3" key="1">
    <citation type="submission" date="2018-10" db="EMBL/GenBank/DDBJ databases">
        <authorList>
            <person name="Ekblom R."/>
            <person name="Jareborg N."/>
        </authorList>
    </citation>
    <scope>NUCLEOTIDE SEQUENCE [LARGE SCALE GENOMIC DNA]</scope>
    <source>
        <tissue evidence="2">Muscle</tissue>
    </source>
</reference>
<name>A0A9X9LP54_GULGU</name>
<feature type="non-terminal residue" evidence="2">
    <location>
        <position position="1"/>
    </location>
</feature>
<protein>
    <submittedName>
        <fullName evidence="2">Uncharacterized protein</fullName>
    </submittedName>
</protein>
<comment type="caution">
    <text evidence="2">The sequence shown here is derived from an EMBL/GenBank/DDBJ whole genome shotgun (WGS) entry which is preliminary data.</text>
</comment>
<feature type="region of interest" description="Disordered" evidence="1">
    <location>
        <begin position="29"/>
        <end position="71"/>
    </location>
</feature>
<evidence type="ECO:0000256" key="1">
    <source>
        <dbReference type="SAM" id="MobiDB-lite"/>
    </source>
</evidence>
<dbReference type="Proteomes" id="UP000269945">
    <property type="component" value="Unassembled WGS sequence"/>
</dbReference>
<proteinExistence type="predicted"/>
<dbReference type="AlphaFoldDB" id="A0A9X9LP54"/>
<keyword evidence="3" id="KW-1185">Reference proteome</keyword>
<evidence type="ECO:0000313" key="3">
    <source>
        <dbReference type="Proteomes" id="UP000269945"/>
    </source>
</evidence>